<gene>
    <name evidence="1" type="ORF">HJC23_008347</name>
</gene>
<organism evidence="1 2">
    <name type="scientific">Cyclotella cryptica</name>
    <dbReference type="NCBI Taxonomy" id="29204"/>
    <lineage>
        <taxon>Eukaryota</taxon>
        <taxon>Sar</taxon>
        <taxon>Stramenopiles</taxon>
        <taxon>Ochrophyta</taxon>
        <taxon>Bacillariophyta</taxon>
        <taxon>Coscinodiscophyceae</taxon>
        <taxon>Thalassiosirophycidae</taxon>
        <taxon>Stephanodiscales</taxon>
        <taxon>Stephanodiscaceae</taxon>
        <taxon>Cyclotella</taxon>
    </lineage>
</organism>
<reference evidence="1 2" key="1">
    <citation type="journal article" date="2020" name="G3 (Bethesda)">
        <title>Improved Reference Genome for Cyclotella cryptica CCMP332, a Model for Cell Wall Morphogenesis, Salinity Adaptation, and Lipid Production in Diatoms (Bacillariophyta).</title>
        <authorList>
            <person name="Roberts W.R."/>
            <person name="Downey K.M."/>
            <person name="Ruck E.C."/>
            <person name="Traller J.C."/>
            <person name="Alverson A.J."/>
        </authorList>
    </citation>
    <scope>NUCLEOTIDE SEQUENCE [LARGE SCALE GENOMIC DNA]</scope>
    <source>
        <strain evidence="1 2">CCMP332</strain>
    </source>
</reference>
<evidence type="ECO:0000313" key="2">
    <source>
        <dbReference type="Proteomes" id="UP001516023"/>
    </source>
</evidence>
<sequence>MPCAASPDSDNTIARLYRTRLFTCDAYASIHFMRPHPYWRRGPRCFADGTRHRHHDSVDTPRTCLASTFASCGRRRIDALKSIAPERSGCQAP</sequence>
<comment type="caution">
    <text evidence="1">The sequence shown here is derived from an EMBL/GenBank/DDBJ whole genome shotgun (WGS) entry which is preliminary data.</text>
</comment>
<dbReference type="AlphaFoldDB" id="A0ABD3Q5B5"/>
<accession>A0ABD3Q5B5</accession>
<keyword evidence="2" id="KW-1185">Reference proteome</keyword>
<proteinExistence type="predicted"/>
<protein>
    <submittedName>
        <fullName evidence="1">Uncharacterized protein</fullName>
    </submittedName>
</protein>
<evidence type="ECO:0000313" key="1">
    <source>
        <dbReference type="EMBL" id="KAL3795262.1"/>
    </source>
</evidence>
<dbReference type="Proteomes" id="UP001516023">
    <property type="component" value="Unassembled WGS sequence"/>
</dbReference>
<name>A0ABD3Q5B5_9STRA</name>
<dbReference type="EMBL" id="JABMIG020000073">
    <property type="protein sequence ID" value="KAL3795262.1"/>
    <property type="molecule type" value="Genomic_DNA"/>
</dbReference>